<gene>
    <name evidence="1" type="ORF">GCM10023217_32980</name>
</gene>
<keyword evidence="2" id="KW-1185">Reference proteome</keyword>
<reference evidence="2" key="1">
    <citation type="journal article" date="2019" name="Int. J. Syst. Evol. Microbiol.">
        <title>The Global Catalogue of Microorganisms (GCM) 10K type strain sequencing project: providing services to taxonomists for standard genome sequencing and annotation.</title>
        <authorList>
            <consortium name="The Broad Institute Genomics Platform"/>
            <consortium name="The Broad Institute Genome Sequencing Center for Infectious Disease"/>
            <person name="Wu L."/>
            <person name="Ma J."/>
        </authorList>
    </citation>
    <scope>NUCLEOTIDE SEQUENCE [LARGE SCALE GENOMIC DNA]</scope>
    <source>
        <strain evidence="2">JCM 18077</strain>
    </source>
</reference>
<name>A0ABP8ZIZ9_9ACTN</name>
<proteinExistence type="predicted"/>
<organism evidence="1 2">
    <name type="scientific">Gordonia alkaliphila</name>
    <dbReference type="NCBI Taxonomy" id="1053547"/>
    <lineage>
        <taxon>Bacteria</taxon>
        <taxon>Bacillati</taxon>
        <taxon>Actinomycetota</taxon>
        <taxon>Actinomycetes</taxon>
        <taxon>Mycobacteriales</taxon>
        <taxon>Gordoniaceae</taxon>
        <taxon>Gordonia</taxon>
    </lineage>
</organism>
<dbReference type="Proteomes" id="UP001500822">
    <property type="component" value="Unassembled WGS sequence"/>
</dbReference>
<dbReference type="EMBL" id="BAABIE010000021">
    <property type="protein sequence ID" value="GAA4758077.1"/>
    <property type="molecule type" value="Genomic_DNA"/>
</dbReference>
<sequence length="100" mass="11250">MPDYPRTVAEDLRCGSYPGDAENRAVQFGWQNFDRPACATIIQGLRTEPRAVLEYGESVTFSPQPDLSITCSSTQEGIRCENPNGYGFFVSKTDFTRYRV</sequence>
<evidence type="ECO:0000313" key="2">
    <source>
        <dbReference type="Proteomes" id="UP001500822"/>
    </source>
</evidence>
<comment type="caution">
    <text evidence="1">The sequence shown here is derived from an EMBL/GenBank/DDBJ whole genome shotgun (WGS) entry which is preliminary data.</text>
</comment>
<evidence type="ECO:0000313" key="1">
    <source>
        <dbReference type="EMBL" id="GAA4758077.1"/>
    </source>
</evidence>
<accession>A0ABP8ZIZ9</accession>
<protein>
    <submittedName>
        <fullName evidence="1">Uncharacterized protein</fullName>
    </submittedName>
</protein>